<dbReference type="InterPro" id="IPR011234">
    <property type="entry name" value="Fumarylacetoacetase-like_C"/>
</dbReference>
<dbReference type="Pfam" id="PF01557">
    <property type="entry name" value="FAA_hydrolase"/>
    <property type="match status" value="1"/>
</dbReference>
<gene>
    <name evidence="2" type="ORF">HNQ39_004125</name>
</gene>
<dbReference type="PANTHER" id="PTHR43211">
    <property type="entry name" value="FUMARYLACETOACETATE HYDROLASE"/>
    <property type="match status" value="1"/>
</dbReference>
<evidence type="ECO:0000313" key="2">
    <source>
        <dbReference type="EMBL" id="MBB6052304.1"/>
    </source>
</evidence>
<name>A0A7W9SUQ5_ARMRO</name>
<evidence type="ECO:0000259" key="1">
    <source>
        <dbReference type="Pfam" id="PF01557"/>
    </source>
</evidence>
<comment type="caution">
    <text evidence="2">The sequence shown here is derived from an EMBL/GenBank/DDBJ whole genome shotgun (WGS) entry which is preliminary data.</text>
</comment>
<dbReference type="Gene3D" id="3.90.850.10">
    <property type="entry name" value="Fumarylacetoacetase-like, C-terminal domain"/>
    <property type="match status" value="1"/>
</dbReference>
<reference evidence="2 3" key="1">
    <citation type="submission" date="2020-08" db="EMBL/GenBank/DDBJ databases">
        <title>Genomic Encyclopedia of Type Strains, Phase IV (KMG-IV): sequencing the most valuable type-strain genomes for metagenomic binning, comparative biology and taxonomic classification.</title>
        <authorList>
            <person name="Goeker M."/>
        </authorList>
    </citation>
    <scope>NUCLEOTIDE SEQUENCE [LARGE SCALE GENOMIC DNA]</scope>
    <source>
        <strain evidence="2 3">DSM 23562</strain>
    </source>
</reference>
<dbReference type="SUPFAM" id="SSF56529">
    <property type="entry name" value="FAH"/>
    <property type="match status" value="1"/>
</dbReference>
<proteinExistence type="predicted"/>
<organism evidence="2 3">
    <name type="scientific">Armatimonas rosea</name>
    <dbReference type="NCBI Taxonomy" id="685828"/>
    <lineage>
        <taxon>Bacteria</taxon>
        <taxon>Bacillati</taxon>
        <taxon>Armatimonadota</taxon>
        <taxon>Armatimonadia</taxon>
        <taxon>Armatimonadales</taxon>
        <taxon>Armatimonadaceae</taxon>
        <taxon>Armatimonas</taxon>
    </lineage>
</organism>
<dbReference type="Proteomes" id="UP000520814">
    <property type="component" value="Unassembled WGS sequence"/>
</dbReference>
<dbReference type="EMBL" id="JACHGW010000004">
    <property type="protein sequence ID" value="MBB6052304.1"/>
    <property type="molecule type" value="Genomic_DNA"/>
</dbReference>
<dbReference type="AlphaFoldDB" id="A0A7W9SUQ5"/>
<protein>
    <submittedName>
        <fullName evidence="2">Fumarylacetoacetate (FAA) hydrolase</fullName>
        <ecNumber evidence="2">3.7.1.2</ecNumber>
    </submittedName>
</protein>
<keyword evidence="3" id="KW-1185">Reference proteome</keyword>
<dbReference type="GO" id="GO:0004334">
    <property type="term" value="F:fumarylacetoacetase activity"/>
    <property type="evidence" value="ECO:0007669"/>
    <property type="project" value="UniProtKB-EC"/>
</dbReference>
<dbReference type="InterPro" id="IPR036663">
    <property type="entry name" value="Fumarylacetoacetase_C_sf"/>
</dbReference>
<dbReference type="PANTHER" id="PTHR43211:SF1">
    <property type="entry name" value="BLL6422 PROTEIN"/>
    <property type="match status" value="1"/>
</dbReference>
<dbReference type="RefSeq" id="WP_184201105.1">
    <property type="nucleotide sequence ID" value="NZ_JACHGW010000004.1"/>
</dbReference>
<dbReference type="EC" id="3.7.1.2" evidence="2"/>
<evidence type="ECO:0000313" key="3">
    <source>
        <dbReference type="Proteomes" id="UP000520814"/>
    </source>
</evidence>
<keyword evidence="2" id="KW-0378">Hydrolase</keyword>
<sequence length="237" mass="26485">MKLALPTSFPSFRDFYAFEAHVKNARKKRGLEMIPEWYDAPVFYFSNPASIVGNSAPIKKPAETQELDYELEWAVVIGKEGRDIPVEEADNHIQGFTILNDWSMRDIQRHEMKVGLGPAKGKDFATSVGPELVTPDELVDRIIDTSRGNRYDLWMEVSVNGERRGRGSTKDMNWTFAELIAAASRNTVLKPGDLIGSGTVGTGCLVEFPEGSWPWLQVGDVVRLEIENLGVLENTIV</sequence>
<feature type="domain" description="Fumarylacetoacetase-like C-terminal" evidence="1">
    <location>
        <begin position="12"/>
        <end position="237"/>
    </location>
</feature>
<accession>A0A7W9SUQ5</accession>